<gene>
    <name evidence="1" type="ORF">GCM10011358_23560</name>
</gene>
<comment type="caution">
    <text evidence="1">The sequence shown here is derived from an EMBL/GenBank/DDBJ whole genome shotgun (WGS) entry which is preliminary data.</text>
</comment>
<keyword evidence="2" id="KW-1185">Reference proteome</keyword>
<sequence length="221" mass="24046">MIICHPLRIIFIKTKKVGGTSFEIALSGFCGPDCVITPLVAPDEALRARLGHRGAQNFENTAWPDGSRSPGRFAAHSTAAEVRAAVPAAIWRGYRKVTIWRDPFDALISRYHWRGGDRKGLSFNDFVLRNRGLIAVNPAIAPLSGPDRLDTYLRYERLAEDMADAGLGEVWQAMEGVRAKAGVRPPEATVEAVYAEAPEAARLVAELCAEEIAAFGYAVPG</sequence>
<dbReference type="InterPro" id="IPR027417">
    <property type="entry name" value="P-loop_NTPase"/>
</dbReference>
<reference evidence="2" key="1">
    <citation type="journal article" date="2019" name="Int. J. Syst. Evol. Microbiol.">
        <title>The Global Catalogue of Microorganisms (GCM) 10K type strain sequencing project: providing services to taxonomists for standard genome sequencing and annotation.</title>
        <authorList>
            <consortium name="The Broad Institute Genomics Platform"/>
            <consortium name="The Broad Institute Genome Sequencing Center for Infectious Disease"/>
            <person name="Wu L."/>
            <person name="Ma J."/>
        </authorList>
    </citation>
    <scope>NUCLEOTIDE SEQUENCE [LARGE SCALE GENOMIC DNA]</scope>
    <source>
        <strain evidence="2">CGMCC 1.12922</strain>
    </source>
</reference>
<accession>A0ABQ1QQC5</accession>
<proteinExistence type="predicted"/>
<organism evidence="1 2">
    <name type="scientific">Sinisalibacter lacisalsi</name>
    <dbReference type="NCBI Taxonomy" id="1526570"/>
    <lineage>
        <taxon>Bacteria</taxon>
        <taxon>Pseudomonadati</taxon>
        <taxon>Pseudomonadota</taxon>
        <taxon>Alphaproteobacteria</taxon>
        <taxon>Rhodobacterales</taxon>
        <taxon>Roseobacteraceae</taxon>
        <taxon>Sinisalibacter</taxon>
    </lineage>
</organism>
<evidence type="ECO:0000313" key="1">
    <source>
        <dbReference type="EMBL" id="GGD38937.1"/>
    </source>
</evidence>
<dbReference type="EMBL" id="BMGI01000003">
    <property type="protein sequence ID" value="GGD38937.1"/>
    <property type="molecule type" value="Genomic_DNA"/>
</dbReference>
<evidence type="ECO:0008006" key="3">
    <source>
        <dbReference type="Google" id="ProtNLM"/>
    </source>
</evidence>
<dbReference type="SUPFAM" id="SSF52540">
    <property type="entry name" value="P-loop containing nucleoside triphosphate hydrolases"/>
    <property type="match status" value="1"/>
</dbReference>
<dbReference type="Proteomes" id="UP000617355">
    <property type="component" value="Unassembled WGS sequence"/>
</dbReference>
<name>A0ABQ1QQC5_9RHOB</name>
<evidence type="ECO:0000313" key="2">
    <source>
        <dbReference type="Proteomes" id="UP000617355"/>
    </source>
</evidence>
<dbReference type="RefSeq" id="WP_188527902.1">
    <property type="nucleotide sequence ID" value="NZ_BMGI01000003.1"/>
</dbReference>
<protein>
    <recommendedName>
        <fullName evidence="3">Sulfotransferase family protein</fullName>
    </recommendedName>
</protein>
<dbReference type="Gene3D" id="3.40.50.300">
    <property type="entry name" value="P-loop containing nucleotide triphosphate hydrolases"/>
    <property type="match status" value="1"/>
</dbReference>